<organism evidence="2 3">
    <name type="scientific">Dokdonella fugitiva</name>
    <dbReference type="NCBI Taxonomy" id="328517"/>
    <lineage>
        <taxon>Bacteria</taxon>
        <taxon>Pseudomonadati</taxon>
        <taxon>Pseudomonadota</taxon>
        <taxon>Gammaproteobacteria</taxon>
        <taxon>Lysobacterales</taxon>
        <taxon>Rhodanobacteraceae</taxon>
        <taxon>Dokdonella</taxon>
    </lineage>
</organism>
<dbReference type="Proteomes" id="UP000550401">
    <property type="component" value="Unassembled WGS sequence"/>
</dbReference>
<keyword evidence="1" id="KW-0812">Transmembrane</keyword>
<comment type="caution">
    <text evidence="2">The sequence shown here is derived from an EMBL/GenBank/DDBJ whole genome shotgun (WGS) entry which is preliminary data.</text>
</comment>
<keyword evidence="1" id="KW-0472">Membrane</keyword>
<feature type="transmembrane region" description="Helical" evidence="1">
    <location>
        <begin position="203"/>
        <end position="223"/>
    </location>
</feature>
<keyword evidence="3" id="KW-1185">Reference proteome</keyword>
<feature type="transmembrane region" description="Helical" evidence="1">
    <location>
        <begin position="243"/>
        <end position="261"/>
    </location>
</feature>
<keyword evidence="1" id="KW-1133">Transmembrane helix</keyword>
<sequence>MTEPCVNCRTPVDSRYCRNCGQKRLEPEDRRFGHLFGEFMHSLFDLDGRIWRSLVALLFRPGRLSLDYNEGRRARWVAPVALFFAVNVLYFLSPLHGDYAMQFDKQVPGRIAAAAAEPGTDTRGYTWSGQVHSPFTAAWVDRKAAELDPDGHGDGYRKLRERYDARADDVSKALVILHLPFVALALALLFVDRRYYYAEHFVVTLHYFAFSLIMVSALVHVDGVLRRHSPWFDATVPMSALDWAARILYALYAVLMLRRAYRTGWPRAIVSGAALIAAMIAVNLYIYRPVQFVATLWAATHAT</sequence>
<dbReference type="InterPro" id="IPR022134">
    <property type="entry name" value="DUF3667"/>
</dbReference>
<feature type="transmembrane region" description="Helical" evidence="1">
    <location>
        <begin position="268"/>
        <end position="287"/>
    </location>
</feature>
<evidence type="ECO:0000313" key="2">
    <source>
        <dbReference type="EMBL" id="MBA8889711.1"/>
    </source>
</evidence>
<dbReference type="AlphaFoldDB" id="A0A839FC60"/>
<dbReference type="RefSeq" id="WP_182532754.1">
    <property type="nucleotide sequence ID" value="NZ_JACGXL010000008.1"/>
</dbReference>
<gene>
    <name evidence="2" type="ORF">FHW12_003958</name>
</gene>
<accession>A0A839FC60</accession>
<dbReference type="Pfam" id="PF12412">
    <property type="entry name" value="DUF3667"/>
    <property type="match status" value="1"/>
</dbReference>
<evidence type="ECO:0000256" key="1">
    <source>
        <dbReference type="SAM" id="Phobius"/>
    </source>
</evidence>
<evidence type="ECO:0000313" key="3">
    <source>
        <dbReference type="Proteomes" id="UP000550401"/>
    </source>
</evidence>
<protein>
    <recommendedName>
        <fullName evidence="4">DUF3667 domain-containing protein</fullName>
    </recommendedName>
</protein>
<name>A0A839FC60_9GAMM</name>
<feature type="transmembrane region" description="Helical" evidence="1">
    <location>
        <begin position="173"/>
        <end position="191"/>
    </location>
</feature>
<evidence type="ECO:0008006" key="4">
    <source>
        <dbReference type="Google" id="ProtNLM"/>
    </source>
</evidence>
<reference evidence="2 3" key="1">
    <citation type="submission" date="2020-07" db="EMBL/GenBank/DDBJ databases">
        <title>Genomic Encyclopedia of Type Strains, Phase IV (KMG-V): Genome sequencing to study the core and pangenomes of soil and plant-associated prokaryotes.</title>
        <authorList>
            <person name="Whitman W."/>
        </authorList>
    </citation>
    <scope>NUCLEOTIDE SEQUENCE [LARGE SCALE GENOMIC DNA]</scope>
    <source>
        <strain evidence="2 3">RH2WT43</strain>
    </source>
</reference>
<feature type="transmembrane region" description="Helical" evidence="1">
    <location>
        <begin position="76"/>
        <end position="93"/>
    </location>
</feature>
<proteinExistence type="predicted"/>
<dbReference type="EMBL" id="JACGXL010000008">
    <property type="protein sequence ID" value="MBA8889711.1"/>
    <property type="molecule type" value="Genomic_DNA"/>
</dbReference>